<dbReference type="Pfam" id="PF05050">
    <property type="entry name" value="Methyltransf_21"/>
    <property type="match status" value="1"/>
</dbReference>
<gene>
    <name evidence="3" type="ORF">SEMRO_455_G146520.1</name>
</gene>
<dbReference type="PANTHER" id="PTHR34203">
    <property type="entry name" value="METHYLTRANSFERASE, FKBM FAMILY PROTEIN"/>
    <property type="match status" value="1"/>
</dbReference>
<comment type="caution">
    <text evidence="3">The sequence shown here is derived from an EMBL/GenBank/DDBJ whole genome shotgun (WGS) entry which is preliminary data.</text>
</comment>
<keyword evidence="1" id="KW-1133">Transmembrane helix</keyword>
<dbReference type="Gene3D" id="3.40.50.150">
    <property type="entry name" value="Vaccinia Virus protein VP39"/>
    <property type="match status" value="1"/>
</dbReference>
<feature type="domain" description="Methyltransferase FkbM" evidence="2">
    <location>
        <begin position="166"/>
        <end position="354"/>
    </location>
</feature>
<dbReference type="InterPro" id="IPR029063">
    <property type="entry name" value="SAM-dependent_MTases_sf"/>
</dbReference>
<dbReference type="InterPro" id="IPR052514">
    <property type="entry name" value="SAM-dependent_MTase"/>
</dbReference>
<reference evidence="3" key="1">
    <citation type="submission" date="2020-06" db="EMBL/GenBank/DDBJ databases">
        <authorList>
            <consortium name="Plant Systems Biology data submission"/>
        </authorList>
    </citation>
    <scope>NUCLEOTIDE SEQUENCE</scope>
    <source>
        <strain evidence="3">D6</strain>
    </source>
</reference>
<keyword evidence="3" id="KW-0808">Transferase</keyword>
<evidence type="ECO:0000313" key="4">
    <source>
        <dbReference type="Proteomes" id="UP001153069"/>
    </source>
</evidence>
<dbReference type="AlphaFoldDB" id="A0A9N8E148"/>
<dbReference type="SUPFAM" id="SSF53335">
    <property type="entry name" value="S-adenosyl-L-methionine-dependent methyltransferases"/>
    <property type="match status" value="1"/>
</dbReference>
<organism evidence="3 4">
    <name type="scientific">Seminavis robusta</name>
    <dbReference type="NCBI Taxonomy" id="568900"/>
    <lineage>
        <taxon>Eukaryota</taxon>
        <taxon>Sar</taxon>
        <taxon>Stramenopiles</taxon>
        <taxon>Ochrophyta</taxon>
        <taxon>Bacillariophyta</taxon>
        <taxon>Bacillariophyceae</taxon>
        <taxon>Bacillariophycidae</taxon>
        <taxon>Naviculales</taxon>
        <taxon>Naviculaceae</taxon>
        <taxon>Seminavis</taxon>
    </lineage>
</organism>
<evidence type="ECO:0000256" key="1">
    <source>
        <dbReference type="SAM" id="Phobius"/>
    </source>
</evidence>
<proteinExistence type="predicted"/>
<keyword evidence="1" id="KW-0812">Transmembrane</keyword>
<feature type="transmembrane region" description="Helical" evidence="1">
    <location>
        <begin position="21"/>
        <end position="42"/>
    </location>
</feature>
<dbReference type="Proteomes" id="UP001153069">
    <property type="component" value="Unassembled WGS sequence"/>
</dbReference>
<dbReference type="PANTHER" id="PTHR34203:SF13">
    <property type="entry name" value="EXPRESSED PROTEIN"/>
    <property type="match status" value="1"/>
</dbReference>
<sequence length="415" mass="47145">MKITRQQLSRRPWYREHAIQVSVACVFLSVLVVFLLVSAGIIDDETNPRPLLQVQAVQQQANSNFPSQYPPLSCQEWLRDIPHYRLPLRDYVPEFQDPNHGKQFTRVTDGYPFFTIALHNEQFDPARWSIVKWGHYYETALTAAFSAVLNETVSSEPVGTTVRVLDVGANIGYFSLLSAGHHGNIVVDAFEPNRVNAFRICQSLQINHWLPNEYEIRRQSRQLSQQSTVNCHPYGIGKDVGKMVFHEVYNPGAGNFVAQPNDHTLSNSTLPVITLDAFAESRGWFISSSNTNRPVIALFKVDVEGYELHVVQGATRLLSSHLIRNIFMEVSARTRSEIHDSRAAVQLIAEAGYDVYQYGGFRGPKHVVNWSSRDPKNLTDLVIQEVTKKRHPQLNLWWKLAPKNAKATTQISKKQ</sequence>
<dbReference type="EMBL" id="CAICTM010000454">
    <property type="protein sequence ID" value="CAB9510839.1"/>
    <property type="molecule type" value="Genomic_DNA"/>
</dbReference>
<keyword evidence="4" id="KW-1185">Reference proteome</keyword>
<keyword evidence="1" id="KW-0472">Membrane</keyword>
<accession>A0A9N8E148</accession>
<evidence type="ECO:0000313" key="3">
    <source>
        <dbReference type="EMBL" id="CAB9510839.1"/>
    </source>
</evidence>
<dbReference type="InterPro" id="IPR006342">
    <property type="entry name" value="FkbM_mtfrase"/>
</dbReference>
<name>A0A9N8E148_9STRA</name>
<dbReference type="GO" id="GO:0032259">
    <property type="term" value="P:methylation"/>
    <property type="evidence" value="ECO:0007669"/>
    <property type="project" value="UniProtKB-KW"/>
</dbReference>
<dbReference type="OrthoDB" id="45755at2759"/>
<protein>
    <submittedName>
        <fullName evidence="3">Inherit from COG: Methyltransferase</fullName>
    </submittedName>
</protein>
<keyword evidence="3" id="KW-0489">Methyltransferase</keyword>
<evidence type="ECO:0000259" key="2">
    <source>
        <dbReference type="Pfam" id="PF05050"/>
    </source>
</evidence>
<dbReference type="GO" id="GO:0008168">
    <property type="term" value="F:methyltransferase activity"/>
    <property type="evidence" value="ECO:0007669"/>
    <property type="project" value="UniProtKB-KW"/>
</dbReference>